<dbReference type="GO" id="GO:0032259">
    <property type="term" value="P:methylation"/>
    <property type="evidence" value="ECO:0007669"/>
    <property type="project" value="UniProtKB-KW"/>
</dbReference>
<evidence type="ECO:0000313" key="2">
    <source>
        <dbReference type="EMBL" id="GGD25328.1"/>
    </source>
</evidence>
<dbReference type="SUPFAM" id="SSF159894">
    <property type="entry name" value="YgaC/TfoX-N like"/>
    <property type="match status" value="1"/>
</dbReference>
<dbReference type="GO" id="GO:0008168">
    <property type="term" value="F:methyltransferase activity"/>
    <property type="evidence" value="ECO:0007669"/>
    <property type="project" value="UniProtKB-KW"/>
</dbReference>
<organism evidence="2 3">
    <name type="scientific">Microbacterium faecale</name>
    <dbReference type="NCBI Taxonomy" id="1804630"/>
    <lineage>
        <taxon>Bacteria</taxon>
        <taxon>Bacillati</taxon>
        <taxon>Actinomycetota</taxon>
        <taxon>Actinomycetes</taxon>
        <taxon>Micrococcales</taxon>
        <taxon>Microbacteriaceae</taxon>
        <taxon>Microbacterium</taxon>
    </lineage>
</organism>
<reference evidence="2" key="1">
    <citation type="journal article" date="2014" name="Int. J. Syst. Evol. Microbiol.">
        <title>Complete genome sequence of Corynebacterium casei LMG S-19264T (=DSM 44701T), isolated from a smear-ripened cheese.</title>
        <authorList>
            <consortium name="US DOE Joint Genome Institute (JGI-PGF)"/>
            <person name="Walter F."/>
            <person name="Albersmeier A."/>
            <person name="Kalinowski J."/>
            <person name="Ruckert C."/>
        </authorList>
    </citation>
    <scope>NUCLEOTIDE SEQUENCE</scope>
    <source>
        <strain evidence="2">CGMCC 1.15152</strain>
    </source>
</reference>
<keyword evidence="2" id="KW-0808">Transferase</keyword>
<dbReference type="AlphaFoldDB" id="A0A917DB84"/>
<dbReference type="Proteomes" id="UP000633205">
    <property type="component" value="Unassembled WGS sequence"/>
</dbReference>
<keyword evidence="2" id="KW-0489">Methyltransferase</keyword>
<evidence type="ECO:0000259" key="1">
    <source>
        <dbReference type="Pfam" id="PF04993"/>
    </source>
</evidence>
<gene>
    <name evidence="2" type="ORF">GCM10010915_01540</name>
</gene>
<comment type="caution">
    <text evidence="2">The sequence shown here is derived from an EMBL/GenBank/DDBJ whole genome shotgun (WGS) entry which is preliminary data.</text>
</comment>
<dbReference type="InterPro" id="IPR007076">
    <property type="entry name" value="TfoX_N"/>
</dbReference>
<feature type="domain" description="TfoX N-terminal" evidence="1">
    <location>
        <begin position="16"/>
        <end position="98"/>
    </location>
</feature>
<sequence>MAYNPEIADRVRAIIEAAGAVEQKRMMGSLAFMVDGKMAVGVSGDEVFFPVGGGEALDIALQQGAHRLQLKSGVDVPFAALTDPDDDTLAEWIGDAVARARGE</sequence>
<proteinExistence type="predicted"/>
<dbReference type="Pfam" id="PF04993">
    <property type="entry name" value="TfoX_N"/>
    <property type="match status" value="1"/>
</dbReference>
<dbReference type="RefSeq" id="WP_188710427.1">
    <property type="nucleotide sequence ID" value="NZ_BMHO01000001.1"/>
</dbReference>
<accession>A0A917DB84</accession>
<dbReference type="EMBL" id="BMHO01000001">
    <property type="protein sequence ID" value="GGD25328.1"/>
    <property type="molecule type" value="Genomic_DNA"/>
</dbReference>
<keyword evidence="3" id="KW-1185">Reference proteome</keyword>
<evidence type="ECO:0000313" key="3">
    <source>
        <dbReference type="Proteomes" id="UP000633205"/>
    </source>
</evidence>
<name>A0A917DB84_9MICO</name>
<protein>
    <submittedName>
        <fullName evidence="2">RNA methyltransferase</fullName>
    </submittedName>
</protein>
<dbReference type="Gene3D" id="3.30.1460.30">
    <property type="entry name" value="YgaC/TfoX-N like chaperone"/>
    <property type="match status" value="1"/>
</dbReference>
<reference evidence="2" key="2">
    <citation type="submission" date="2020-09" db="EMBL/GenBank/DDBJ databases">
        <authorList>
            <person name="Sun Q."/>
            <person name="Zhou Y."/>
        </authorList>
    </citation>
    <scope>NUCLEOTIDE SEQUENCE</scope>
    <source>
        <strain evidence="2">CGMCC 1.15152</strain>
    </source>
</reference>